<feature type="chain" id="PRO_5046046434" evidence="1">
    <location>
        <begin position="25"/>
        <end position="440"/>
    </location>
</feature>
<dbReference type="EMBL" id="JBHSRJ010000001">
    <property type="protein sequence ID" value="MFC6041761.1"/>
    <property type="molecule type" value="Genomic_DNA"/>
</dbReference>
<accession>A0ABW1LCQ7</accession>
<sequence length="440" mass="46330">MSRRLAAVLTAAALLPFAAAPAAAASPDRSQPAARAAQVRILGTGSQFSPNADGHRDRLAVRYRLSAPARVSVEVQHRGRTVVRTAPKVRRAGTRSFVWDGTLASGKRAADGAYRVVLHATGHATTRSDAARVVVDTSPTRLDVGTFGLSSDTVYPYATVIDDVVVGNFGFDSLYYGDTWNEQQEWIAASRAQVVDRDGHVVATERFTPASPRTAGGSMDGPTSCGPCGRFTWDGRDSDGVRQAPGTYRIRVVHGRDAAGNLRIAGPVRAVTVSAAQLEPSTTVRDLLAADATRTYDIPTGCLGCEVSSCPPVDSTRFTGGLTFDRTPSHCRVSSALFTTPVPGRRTPYDTFSVAATGGPSTEGGDGSADLRTYTGLTIEPSHPMTGDATVSTDVVSVSPNSEVYPSDHAPSVTWLIDGLAGSYDIASFTVTIHTYVPVA</sequence>
<reference evidence="4" key="1">
    <citation type="journal article" date="2019" name="Int. J. Syst. Evol. Microbiol.">
        <title>The Global Catalogue of Microorganisms (GCM) 10K type strain sequencing project: providing services to taxonomists for standard genome sequencing and annotation.</title>
        <authorList>
            <consortium name="The Broad Institute Genomics Platform"/>
            <consortium name="The Broad Institute Genome Sequencing Center for Infectious Disease"/>
            <person name="Wu L."/>
            <person name="Ma J."/>
        </authorList>
    </citation>
    <scope>NUCLEOTIDE SEQUENCE [LARGE SCALE GENOMIC DNA]</scope>
    <source>
        <strain evidence="4">CCUG 54522</strain>
    </source>
</reference>
<keyword evidence="1" id="KW-0732">Signal</keyword>
<keyword evidence="4" id="KW-1185">Reference proteome</keyword>
<organism evidence="3 4">
    <name type="scientific">Nocardioides hankookensis</name>
    <dbReference type="NCBI Taxonomy" id="443157"/>
    <lineage>
        <taxon>Bacteria</taxon>
        <taxon>Bacillati</taxon>
        <taxon>Actinomycetota</taxon>
        <taxon>Actinomycetes</taxon>
        <taxon>Propionibacteriales</taxon>
        <taxon>Nocardioidaceae</taxon>
        <taxon>Nocardioides</taxon>
    </lineage>
</organism>
<dbReference type="Proteomes" id="UP001596135">
    <property type="component" value="Unassembled WGS sequence"/>
</dbReference>
<gene>
    <name evidence="3" type="ORF">ACFPYL_01660</name>
</gene>
<name>A0ABW1LCQ7_9ACTN</name>
<evidence type="ECO:0000313" key="4">
    <source>
        <dbReference type="Proteomes" id="UP001596135"/>
    </source>
</evidence>
<feature type="domain" description="FlgD/Vpr Ig-like" evidence="2">
    <location>
        <begin position="53"/>
        <end position="121"/>
    </location>
</feature>
<comment type="caution">
    <text evidence="3">The sequence shown here is derived from an EMBL/GenBank/DDBJ whole genome shotgun (WGS) entry which is preliminary data.</text>
</comment>
<evidence type="ECO:0000256" key="1">
    <source>
        <dbReference type="SAM" id="SignalP"/>
    </source>
</evidence>
<proteinExistence type="predicted"/>
<dbReference type="Pfam" id="PF13860">
    <property type="entry name" value="FlgD_ig"/>
    <property type="match status" value="1"/>
</dbReference>
<feature type="signal peptide" evidence="1">
    <location>
        <begin position="1"/>
        <end position="24"/>
    </location>
</feature>
<dbReference type="InterPro" id="IPR025965">
    <property type="entry name" value="FlgD/Vpr_Ig-like"/>
</dbReference>
<dbReference type="RefSeq" id="WP_379149683.1">
    <property type="nucleotide sequence ID" value="NZ_JBHSRJ010000001.1"/>
</dbReference>
<dbReference type="Gene3D" id="2.60.40.4070">
    <property type="match status" value="2"/>
</dbReference>
<evidence type="ECO:0000259" key="2">
    <source>
        <dbReference type="Pfam" id="PF13860"/>
    </source>
</evidence>
<protein>
    <submittedName>
        <fullName evidence="3">FlgD immunoglobulin-like domain containing protein</fullName>
    </submittedName>
</protein>
<evidence type="ECO:0000313" key="3">
    <source>
        <dbReference type="EMBL" id="MFC6041761.1"/>
    </source>
</evidence>